<reference evidence="1" key="1">
    <citation type="submission" date="2021-05" db="UniProtKB">
        <authorList>
            <consortium name="EnsemblPlants"/>
        </authorList>
    </citation>
    <scope>IDENTIFICATION</scope>
    <source>
        <strain evidence="1">subsp. malaccensis</strain>
    </source>
</reference>
<dbReference type="InParanoid" id="A0A804KZM3"/>
<dbReference type="Gramene" id="Ma10_t23770.1">
    <property type="protein sequence ID" value="Ma10_p23770.1"/>
    <property type="gene ID" value="Ma10_g23770"/>
</dbReference>
<keyword evidence="2" id="KW-1185">Reference proteome</keyword>
<dbReference type="AlphaFoldDB" id="A0A804KZM3"/>
<dbReference type="Proteomes" id="UP000012960">
    <property type="component" value="Unplaced"/>
</dbReference>
<sequence length="72" mass="7625">MFDNVFVILFFTLENSISKLSGRLLRPRSLFATRCPLPTPRAIGGWGGSTASLARSAVPSGSAPASTSTRVK</sequence>
<organism evidence="1 2">
    <name type="scientific">Musa acuminata subsp. malaccensis</name>
    <name type="common">Wild banana</name>
    <name type="synonym">Musa malaccensis</name>
    <dbReference type="NCBI Taxonomy" id="214687"/>
    <lineage>
        <taxon>Eukaryota</taxon>
        <taxon>Viridiplantae</taxon>
        <taxon>Streptophyta</taxon>
        <taxon>Embryophyta</taxon>
        <taxon>Tracheophyta</taxon>
        <taxon>Spermatophyta</taxon>
        <taxon>Magnoliopsida</taxon>
        <taxon>Liliopsida</taxon>
        <taxon>Zingiberales</taxon>
        <taxon>Musaceae</taxon>
        <taxon>Musa</taxon>
    </lineage>
</organism>
<evidence type="ECO:0000313" key="2">
    <source>
        <dbReference type="Proteomes" id="UP000012960"/>
    </source>
</evidence>
<accession>A0A804KZM3</accession>
<dbReference type="EnsemblPlants" id="Ma10_t23770.1">
    <property type="protein sequence ID" value="Ma10_p23770.1"/>
    <property type="gene ID" value="Ma10_g23770"/>
</dbReference>
<proteinExistence type="predicted"/>
<protein>
    <submittedName>
        <fullName evidence="1">Uncharacterized protein</fullName>
    </submittedName>
</protein>
<evidence type="ECO:0000313" key="1">
    <source>
        <dbReference type="EnsemblPlants" id="Ma10_p23770.1"/>
    </source>
</evidence>
<name>A0A804KZM3_MUSAM</name>